<comment type="caution">
    <text evidence="6">The sequence shown here is derived from an EMBL/GenBank/DDBJ whole genome shotgun (WGS) entry which is preliminary data.</text>
</comment>
<proteinExistence type="inferred from homology"/>
<dbReference type="Gene3D" id="3.40.50.1100">
    <property type="match status" value="2"/>
</dbReference>
<dbReference type="GO" id="GO:0019148">
    <property type="term" value="F:D-cysteine desulfhydrase activity"/>
    <property type="evidence" value="ECO:0007669"/>
    <property type="project" value="TreeGrafter"/>
</dbReference>
<evidence type="ECO:0000313" key="6">
    <source>
        <dbReference type="EMBL" id="PZF72729.1"/>
    </source>
</evidence>
<feature type="active site" description="Nucleophile" evidence="4">
    <location>
        <position position="80"/>
    </location>
</feature>
<evidence type="ECO:0000256" key="1">
    <source>
        <dbReference type="ARBA" id="ARBA00001933"/>
    </source>
</evidence>
<keyword evidence="7" id="KW-1185">Reference proteome</keyword>
<accession>A0A2W2B8V7</accession>
<organism evidence="6 7">
    <name type="scientific">Taibaiella soli</name>
    <dbReference type="NCBI Taxonomy" id="1649169"/>
    <lineage>
        <taxon>Bacteria</taxon>
        <taxon>Pseudomonadati</taxon>
        <taxon>Bacteroidota</taxon>
        <taxon>Chitinophagia</taxon>
        <taxon>Chitinophagales</taxon>
        <taxon>Chitinophagaceae</taxon>
        <taxon>Taibaiella</taxon>
    </lineage>
</organism>
<protein>
    <submittedName>
        <fullName evidence="6">1-aminocyclopropane-1-carboxylate deaminase/D-cysteine desulfhydrase</fullName>
    </submittedName>
</protein>
<evidence type="ECO:0000256" key="5">
    <source>
        <dbReference type="PIRSR" id="PIRSR006278-2"/>
    </source>
</evidence>
<evidence type="ECO:0000256" key="4">
    <source>
        <dbReference type="PIRSR" id="PIRSR006278-1"/>
    </source>
</evidence>
<name>A0A2W2B8V7_9BACT</name>
<feature type="modified residue" description="N6-(pyridoxal phosphate)lysine" evidence="5">
    <location>
        <position position="53"/>
    </location>
</feature>
<dbReference type="InterPro" id="IPR036052">
    <property type="entry name" value="TrpB-like_PALP_sf"/>
</dbReference>
<keyword evidence="3 5" id="KW-0663">Pyridoxal phosphate</keyword>
<dbReference type="AlphaFoldDB" id="A0A2W2B8V7"/>
<comment type="cofactor">
    <cofactor evidence="1">
        <name>pyridoxal 5'-phosphate</name>
        <dbReference type="ChEBI" id="CHEBI:597326"/>
    </cofactor>
</comment>
<evidence type="ECO:0000313" key="7">
    <source>
        <dbReference type="Proteomes" id="UP000248745"/>
    </source>
</evidence>
<gene>
    <name evidence="6" type="ORF">DN068_12775</name>
</gene>
<comment type="similarity">
    <text evidence="2">Belongs to the ACC deaminase/D-cysteine desulfhydrase family.</text>
</comment>
<evidence type="ECO:0000256" key="2">
    <source>
        <dbReference type="ARBA" id="ARBA00008639"/>
    </source>
</evidence>
<evidence type="ECO:0000256" key="3">
    <source>
        <dbReference type="ARBA" id="ARBA00022898"/>
    </source>
</evidence>
<reference evidence="6 7" key="1">
    <citation type="submission" date="2018-06" db="EMBL/GenBank/DDBJ databases">
        <title>Mucibacter soli gen. nov., sp. nov., a new member of the family Chitinophagaceae producing mucin.</title>
        <authorList>
            <person name="Kim M.-K."/>
            <person name="Park S."/>
            <person name="Kim T.-S."/>
            <person name="Joung Y."/>
            <person name="Han J.-H."/>
            <person name="Kim S.B."/>
        </authorList>
    </citation>
    <scope>NUCLEOTIDE SEQUENCE [LARGE SCALE GENOMIC DNA]</scope>
    <source>
        <strain evidence="6 7">R1-15</strain>
    </source>
</reference>
<dbReference type="PANTHER" id="PTHR43780:SF2">
    <property type="entry name" value="1-AMINOCYCLOPROPANE-1-CARBOXYLATE DEAMINASE-RELATED"/>
    <property type="match status" value="1"/>
</dbReference>
<dbReference type="InterPro" id="IPR027278">
    <property type="entry name" value="ACCD_DCysDesulf"/>
</dbReference>
<dbReference type="PANTHER" id="PTHR43780">
    <property type="entry name" value="1-AMINOCYCLOPROPANE-1-CARBOXYLATE DEAMINASE-RELATED"/>
    <property type="match status" value="1"/>
</dbReference>
<sequence length="305" mass="33699">MRIISVNMDIISEATLAAKNLPVQSLKSWTGASVIRVDMLRLDLFDPVISGNKWYKLIYNLQAAKEQGFTTILTFGGPFSNHLVAAAAAAKKYGFRAIGIVRGMEPQSTVTLKDCIAYGMQLHGVTREEYKLKNDSDYLSAVSKQFNQPFIIPEGGANEAGRKGSALIAEMISDEYTNICLSAGTGTTLAGIRSILPVHQHVIGFAPMKGGHYLEEEIKPFLSEEKHDTFHITDEWHFGGFGKITPALQSFMDSFFSETDIQLDRVYTGKMMFGLQEMIARGEFDRDAKILCIHTGGVQGNVTMR</sequence>
<dbReference type="OrthoDB" id="9801249at2"/>
<dbReference type="PIRSF" id="PIRSF006278">
    <property type="entry name" value="ACCD_DCysDesulf"/>
    <property type="match status" value="1"/>
</dbReference>
<dbReference type="Proteomes" id="UP000248745">
    <property type="component" value="Unassembled WGS sequence"/>
</dbReference>
<dbReference type="EMBL" id="QKTW01000017">
    <property type="protein sequence ID" value="PZF72729.1"/>
    <property type="molecule type" value="Genomic_DNA"/>
</dbReference>
<dbReference type="SUPFAM" id="SSF53686">
    <property type="entry name" value="Tryptophan synthase beta subunit-like PLP-dependent enzymes"/>
    <property type="match status" value="1"/>
</dbReference>